<protein>
    <recommendedName>
        <fullName evidence="4">Transposase</fullName>
    </recommendedName>
</protein>
<name>A0A918XGR7_9ACTN</name>
<feature type="region of interest" description="Disordered" evidence="1">
    <location>
        <begin position="50"/>
        <end position="117"/>
    </location>
</feature>
<sequence length="117" mass="13620">MARKKPYSQEFKNEAVRMVLDGPRPVVHAARELGIRDTTLGNWIAAYKRDHGQLPSQQDAEKSERERELERENRKLREQVAFPKKRLPSSQPRISDVQVRTDRHGAPSVLRPRGRRT</sequence>
<dbReference type="GO" id="GO:0003677">
    <property type="term" value="F:DNA binding"/>
    <property type="evidence" value="ECO:0007669"/>
    <property type="project" value="InterPro"/>
</dbReference>
<proteinExistence type="predicted"/>
<comment type="caution">
    <text evidence="2">The sequence shown here is derived from an EMBL/GenBank/DDBJ whole genome shotgun (WGS) entry which is preliminary data.</text>
</comment>
<feature type="compositionally biased region" description="Basic and acidic residues" evidence="1">
    <location>
        <begin position="59"/>
        <end position="78"/>
    </location>
</feature>
<accession>A0A918XGR7</accession>
<evidence type="ECO:0000256" key="1">
    <source>
        <dbReference type="SAM" id="MobiDB-lite"/>
    </source>
</evidence>
<dbReference type="EMBL" id="BMXL01000017">
    <property type="protein sequence ID" value="GHD30029.1"/>
    <property type="molecule type" value="Genomic_DNA"/>
</dbReference>
<gene>
    <name evidence="2" type="ORF">GCM10007147_31480</name>
</gene>
<dbReference type="AlphaFoldDB" id="A0A918XGR7"/>
<dbReference type="Proteomes" id="UP000654947">
    <property type="component" value="Unassembled WGS sequence"/>
</dbReference>
<dbReference type="InterPro" id="IPR002514">
    <property type="entry name" value="Transposase_8"/>
</dbReference>
<dbReference type="InterPro" id="IPR009057">
    <property type="entry name" value="Homeodomain-like_sf"/>
</dbReference>
<dbReference type="SUPFAM" id="SSF46689">
    <property type="entry name" value="Homeodomain-like"/>
    <property type="match status" value="1"/>
</dbReference>
<dbReference type="GO" id="GO:0004803">
    <property type="term" value="F:transposase activity"/>
    <property type="evidence" value="ECO:0007669"/>
    <property type="project" value="InterPro"/>
</dbReference>
<reference evidence="2 3" key="1">
    <citation type="journal article" date="2014" name="Int. J. Syst. Evol. Microbiol.">
        <title>Complete genome sequence of Corynebacterium casei LMG S-19264T (=DSM 44701T), isolated from a smear-ripened cheese.</title>
        <authorList>
            <consortium name="US DOE Joint Genome Institute (JGI-PGF)"/>
            <person name="Walter F."/>
            <person name="Albersmeier A."/>
            <person name="Kalinowski J."/>
            <person name="Ruckert C."/>
        </authorList>
    </citation>
    <scope>NUCLEOTIDE SEQUENCE [LARGE SCALE GENOMIC DNA]</scope>
    <source>
        <strain evidence="2 3">KCTC 19473</strain>
    </source>
</reference>
<dbReference type="Pfam" id="PF01527">
    <property type="entry name" value="HTH_Tnp_1"/>
    <property type="match status" value="1"/>
</dbReference>
<evidence type="ECO:0000313" key="2">
    <source>
        <dbReference type="EMBL" id="GHD30029.1"/>
    </source>
</evidence>
<dbReference type="GO" id="GO:0006313">
    <property type="term" value="P:DNA transposition"/>
    <property type="evidence" value="ECO:0007669"/>
    <property type="project" value="InterPro"/>
</dbReference>
<dbReference type="Gene3D" id="1.10.10.60">
    <property type="entry name" value="Homeodomain-like"/>
    <property type="match status" value="1"/>
</dbReference>
<evidence type="ECO:0008006" key="4">
    <source>
        <dbReference type="Google" id="ProtNLM"/>
    </source>
</evidence>
<keyword evidence="3" id="KW-1185">Reference proteome</keyword>
<evidence type="ECO:0000313" key="3">
    <source>
        <dbReference type="Proteomes" id="UP000654947"/>
    </source>
</evidence>
<dbReference type="RefSeq" id="WP_152442550.1">
    <property type="nucleotide sequence ID" value="NZ_BMXL01000017.1"/>
</dbReference>
<organism evidence="2 3">
    <name type="scientific">Nocardiopsis kunsanensis</name>
    <dbReference type="NCBI Taxonomy" id="141693"/>
    <lineage>
        <taxon>Bacteria</taxon>
        <taxon>Bacillati</taxon>
        <taxon>Actinomycetota</taxon>
        <taxon>Actinomycetes</taxon>
        <taxon>Streptosporangiales</taxon>
        <taxon>Nocardiopsidaceae</taxon>
        <taxon>Nocardiopsis</taxon>
    </lineage>
</organism>